<dbReference type="Proteomes" id="UP001159363">
    <property type="component" value="Chromosome 9"/>
</dbReference>
<comment type="caution">
    <text evidence="2">The sequence shown here is derived from an EMBL/GenBank/DDBJ whole genome shotgun (WGS) entry which is preliminary data.</text>
</comment>
<feature type="region of interest" description="Disordered" evidence="1">
    <location>
        <begin position="1"/>
        <end position="37"/>
    </location>
</feature>
<evidence type="ECO:0000256" key="1">
    <source>
        <dbReference type="SAM" id="MobiDB-lite"/>
    </source>
</evidence>
<name>A0ABQ9GQP0_9NEOP</name>
<gene>
    <name evidence="2" type="ORF">PR048_025157</name>
</gene>
<evidence type="ECO:0000313" key="2">
    <source>
        <dbReference type="EMBL" id="KAJ8874311.1"/>
    </source>
</evidence>
<accession>A0ABQ9GQP0</accession>
<sequence length="363" mass="40051">MRVIEVSMEQHRNKSAGGNRRSPRKPANQRHRPARFPHAIIRQEMGCQHTSDKRAKCRNAVRQSEVGKLIASRQAQPIGNLPQHAIVNRTKGSFPETRTSKDRDLQNSPQWCMVKCCKVSWCFLSAVHTRRTQQEVATKVGLGETERIAATHERAARHPLHMCCDGLGALLMSGHFSPRKVSIGQRWCGKCLQIRLPARQLPEFGALQVVLSRSFAWVGGAKSLDLIRLQRKETMQGEMLRGSKGLGCHGLALAMTTSLIARNRKISSTCQGALTPLVIARREWAAAGLDAEWSEGTRRVGRCVTLVWVAGVWAEPGKGACPAHVKVTSRYTTLATLQRTPPTTTPDLFAVPAPICLQGTRAS</sequence>
<feature type="compositionally biased region" description="Basic residues" evidence="1">
    <location>
        <begin position="21"/>
        <end position="35"/>
    </location>
</feature>
<evidence type="ECO:0000313" key="3">
    <source>
        <dbReference type="Proteomes" id="UP001159363"/>
    </source>
</evidence>
<keyword evidence="3" id="KW-1185">Reference proteome</keyword>
<organism evidence="2 3">
    <name type="scientific">Dryococelus australis</name>
    <dbReference type="NCBI Taxonomy" id="614101"/>
    <lineage>
        <taxon>Eukaryota</taxon>
        <taxon>Metazoa</taxon>
        <taxon>Ecdysozoa</taxon>
        <taxon>Arthropoda</taxon>
        <taxon>Hexapoda</taxon>
        <taxon>Insecta</taxon>
        <taxon>Pterygota</taxon>
        <taxon>Neoptera</taxon>
        <taxon>Polyneoptera</taxon>
        <taxon>Phasmatodea</taxon>
        <taxon>Verophasmatodea</taxon>
        <taxon>Anareolatae</taxon>
        <taxon>Phasmatidae</taxon>
        <taxon>Eurycanthinae</taxon>
        <taxon>Dryococelus</taxon>
    </lineage>
</organism>
<proteinExistence type="predicted"/>
<protein>
    <submittedName>
        <fullName evidence="2">Uncharacterized protein</fullName>
    </submittedName>
</protein>
<reference evidence="2 3" key="1">
    <citation type="submission" date="2023-02" db="EMBL/GenBank/DDBJ databases">
        <title>LHISI_Scaffold_Assembly.</title>
        <authorList>
            <person name="Stuart O.P."/>
            <person name="Cleave R."/>
            <person name="Magrath M.J.L."/>
            <person name="Mikheyev A.S."/>
        </authorList>
    </citation>
    <scope>NUCLEOTIDE SEQUENCE [LARGE SCALE GENOMIC DNA]</scope>
    <source>
        <strain evidence="2">Daus_M_001</strain>
        <tissue evidence="2">Leg muscle</tissue>
    </source>
</reference>
<dbReference type="EMBL" id="JARBHB010000010">
    <property type="protein sequence ID" value="KAJ8874311.1"/>
    <property type="molecule type" value="Genomic_DNA"/>
</dbReference>